<dbReference type="GO" id="GO:0003677">
    <property type="term" value="F:DNA binding"/>
    <property type="evidence" value="ECO:0007669"/>
    <property type="project" value="UniProtKB-UniRule"/>
</dbReference>
<accession>A0A365H9E4</accession>
<dbReference type="Gene3D" id="1.10.357.10">
    <property type="entry name" value="Tetracycline Repressor, domain 2"/>
    <property type="match status" value="1"/>
</dbReference>
<dbReference type="OrthoDB" id="3827407at2"/>
<evidence type="ECO:0000313" key="6">
    <source>
        <dbReference type="EMBL" id="RAY15628.1"/>
    </source>
</evidence>
<comment type="caution">
    <text evidence="6">The sequence shown here is derived from an EMBL/GenBank/DDBJ whole genome shotgun (WGS) entry which is preliminary data.</text>
</comment>
<dbReference type="InterPro" id="IPR001647">
    <property type="entry name" value="HTH_TetR"/>
</dbReference>
<evidence type="ECO:0000256" key="1">
    <source>
        <dbReference type="ARBA" id="ARBA00023015"/>
    </source>
</evidence>
<name>A0A365H9E4_9ACTN</name>
<keyword evidence="1" id="KW-0805">Transcription regulation</keyword>
<reference evidence="6 7" key="1">
    <citation type="submission" date="2018-06" db="EMBL/GenBank/DDBJ databases">
        <title>Actinomadura craniellae sp. nov. isolated from marine sponge Craniella sp.</title>
        <authorList>
            <person name="Li L."/>
            <person name="Xu Q.H."/>
            <person name="Lin H.W."/>
            <person name="Lu Y.H."/>
        </authorList>
    </citation>
    <scope>NUCLEOTIDE SEQUENCE [LARGE SCALE GENOMIC DNA]</scope>
    <source>
        <strain evidence="6 7">LHW63021</strain>
    </source>
</reference>
<proteinExistence type="predicted"/>
<evidence type="ECO:0000256" key="4">
    <source>
        <dbReference type="PROSITE-ProRule" id="PRU00335"/>
    </source>
</evidence>
<dbReference type="InterPro" id="IPR036271">
    <property type="entry name" value="Tet_transcr_reg_TetR-rel_C_sf"/>
</dbReference>
<dbReference type="EMBL" id="QLYX01000003">
    <property type="protein sequence ID" value="RAY15628.1"/>
    <property type="molecule type" value="Genomic_DNA"/>
</dbReference>
<gene>
    <name evidence="6" type="ORF">DPM19_07495</name>
</gene>
<evidence type="ECO:0000256" key="3">
    <source>
        <dbReference type="ARBA" id="ARBA00023163"/>
    </source>
</evidence>
<dbReference type="SUPFAM" id="SSF46689">
    <property type="entry name" value="Homeodomain-like"/>
    <property type="match status" value="1"/>
</dbReference>
<keyword evidence="7" id="KW-1185">Reference proteome</keyword>
<dbReference type="PROSITE" id="PS50977">
    <property type="entry name" value="HTH_TETR_2"/>
    <property type="match status" value="1"/>
</dbReference>
<evidence type="ECO:0000259" key="5">
    <source>
        <dbReference type="PROSITE" id="PS50977"/>
    </source>
</evidence>
<evidence type="ECO:0000256" key="2">
    <source>
        <dbReference type="ARBA" id="ARBA00023125"/>
    </source>
</evidence>
<evidence type="ECO:0000313" key="7">
    <source>
        <dbReference type="Proteomes" id="UP000251891"/>
    </source>
</evidence>
<keyword evidence="3" id="KW-0804">Transcription</keyword>
<dbReference type="InterPro" id="IPR011075">
    <property type="entry name" value="TetR_C"/>
</dbReference>
<dbReference type="PANTHER" id="PTHR47506:SF1">
    <property type="entry name" value="HTH-TYPE TRANSCRIPTIONAL REGULATOR YJDC"/>
    <property type="match status" value="1"/>
</dbReference>
<protein>
    <submittedName>
        <fullName evidence="6">TetR/AcrR family transcriptional regulator</fullName>
    </submittedName>
</protein>
<dbReference type="AlphaFoldDB" id="A0A365H9E4"/>
<dbReference type="PANTHER" id="PTHR47506">
    <property type="entry name" value="TRANSCRIPTIONAL REGULATORY PROTEIN"/>
    <property type="match status" value="1"/>
</dbReference>
<dbReference type="RefSeq" id="WP_111864090.1">
    <property type="nucleotide sequence ID" value="NZ_QLYX01000003.1"/>
</dbReference>
<dbReference type="Pfam" id="PF16925">
    <property type="entry name" value="TetR_C_13"/>
    <property type="match status" value="1"/>
</dbReference>
<organism evidence="6 7">
    <name type="scientific">Actinomadura craniellae</name>
    <dbReference type="NCBI Taxonomy" id="2231787"/>
    <lineage>
        <taxon>Bacteria</taxon>
        <taxon>Bacillati</taxon>
        <taxon>Actinomycetota</taxon>
        <taxon>Actinomycetes</taxon>
        <taxon>Streptosporangiales</taxon>
        <taxon>Thermomonosporaceae</taxon>
        <taxon>Actinomadura</taxon>
    </lineage>
</organism>
<dbReference type="Pfam" id="PF00440">
    <property type="entry name" value="TetR_N"/>
    <property type="match status" value="1"/>
</dbReference>
<feature type="domain" description="HTH tetR-type" evidence="5">
    <location>
        <begin position="8"/>
        <end position="68"/>
    </location>
</feature>
<dbReference type="Proteomes" id="UP000251891">
    <property type="component" value="Unassembled WGS sequence"/>
</dbReference>
<dbReference type="SUPFAM" id="SSF48498">
    <property type="entry name" value="Tetracyclin repressor-like, C-terminal domain"/>
    <property type="match status" value="1"/>
</dbReference>
<sequence>MVLTSRGAATRRRIVTGAAALFRERGVAQVSLDDIRAATATSKSQLFHYFPGGRSELLLAVAEHEAEQVLADQQPLLGDLTDWRKWQAWRERIIKIYDEQRAGCPLSALTAHLSQADPAAAQKIVIRMNERWQAHLATGVRALSDSGEIDPATDPDQTAATIMTAIVGGATLLQATDSMTYLELALTQALNSLRR</sequence>
<keyword evidence="2 4" id="KW-0238">DNA-binding</keyword>
<dbReference type="InterPro" id="IPR009057">
    <property type="entry name" value="Homeodomain-like_sf"/>
</dbReference>
<feature type="DNA-binding region" description="H-T-H motif" evidence="4">
    <location>
        <begin position="31"/>
        <end position="50"/>
    </location>
</feature>